<dbReference type="HOGENOM" id="CLU_3275815_0_0_11"/>
<comment type="caution">
    <text evidence="2">The sequence shown here is derived from an EMBL/GenBank/DDBJ whole genome shotgun (WGS) entry which is preliminary data.</text>
</comment>
<accession>E9T871</accession>
<evidence type="ECO:0000256" key="1">
    <source>
        <dbReference type="SAM" id="MobiDB-lite"/>
    </source>
</evidence>
<feature type="compositionally biased region" description="Basic and acidic residues" evidence="1">
    <location>
        <begin position="11"/>
        <end position="21"/>
    </location>
</feature>
<feature type="region of interest" description="Disordered" evidence="1">
    <location>
        <begin position="1"/>
        <end position="22"/>
    </location>
</feature>
<evidence type="ECO:0000313" key="2">
    <source>
        <dbReference type="EMBL" id="EGD21475.1"/>
    </source>
</evidence>
<sequence>MEHLAGSLRGCPDRRVRERDPGIGGVGITVSAAAVRRVGRL</sequence>
<dbReference type="EMBL" id="ADNW02000033">
    <property type="protein sequence ID" value="EGD21475.1"/>
    <property type="molecule type" value="Genomic_DNA"/>
</dbReference>
<organism evidence="2 3">
    <name type="scientific">Prescottella equi ATCC 33707</name>
    <dbReference type="NCBI Taxonomy" id="525370"/>
    <lineage>
        <taxon>Bacteria</taxon>
        <taxon>Bacillati</taxon>
        <taxon>Actinomycetota</taxon>
        <taxon>Actinomycetes</taxon>
        <taxon>Mycobacteriales</taxon>
        <taxon>Nocardiaceae</taxon>
        <taxon>Prescottella</taxon>
    </lineage>
</organism>
<evidence type="ECO:0000313" key="3">
    <source>
        <dbReference type="Proteomes" id="UP000004245"/>
    </source>
</evidence>
<dbReference type="AlphaFoldDB" id="E9T871"/>
<dbReference type="Proteomes" id="UP000004245">
    <property type="component" value="Unassembled WGS sequence"/>
</dbReference>
<reference evidence="2" key="1">
    <citation type="submission" date="2011-01" db="EMBL/GenBank/DDBJ databases">
        <authorList>
            <person name="Muzny D."/>
            <person name="Qin X."/>
            <person name="Buhay C."/>
            <person name="Dugan-Rocha S."/>
            <person name="Ding Y."/>
            <person name="Chen G."/>
            <person name="Hawes A."/>
            <person name="Holder M."/>
            <person name="Jhangiani S."/>
            <person name="Johnson A."/>
            <person name="Khan Z."/>
            <person name="Li Z."/>
            <person name="Liu W."/>
            <person name="Liu X."/>
            <person name="Perez L."/>
            <person name="Shen H."/>
            <person name="Wang Q."/>
            <person name="Watt J."/>
            <person name="Xi L."/>
            <person name="Xin Y."/>
            <person name="Zhou J."/>
            <person name="Deng J."/>
            <person name="Jiang H."/>
            <person name="Liu Y."/>
            <person name="Qu J."/>
            <person name="Song X.-Z."/>
            <person name="Zhang L."/>
            <person name="Villasana D."/>
            <person name="Johnson A."/>
            <person name="Liu J."/>
            <person name="Liyanage D."/>
            <person name="Lorensuhewa L."/>
            <person name="Robinson T."/>
            <person name="Song A."/>
            <person name="Song B.-B."/>
            <person name="Dinh H."/>
            <person name="Thornton R."/>
            <person name="Coyle M."/>
            <person name="Francisco L."/>
            <person name="Jackson L."/>
            <person name="Javaid M."/>
            <person name="Korchina V."/>
            <person name="Kovar C."/>
            <person name="Mata R."/>
            <person name="Mathew T."/>
            <person name="Ngo R."/>
            <person name="Nguyen L."/>
            <person name="Nguyen N."/>
            <person name="Okwuonu G."/>
            <person name="Ongeri F."/>
            <person name="Pham C."/>
            <person name="Simmons D."/>
            <person name="Wilczek-Boney K."/>
            <person name="Hale W."/>
            <person name="Jakkamsetti A."/>
            <person name="Pham P."/>
            <person name="Ruth R."/>
            <person name="San Lucas F."/>
            <person name="Warren J."/>
            <person name="Zhang J."/>
            <person name="Zhao Z."/>
            <person name="Zhou C."/>
            <person name="Zhu D."/>
            <person name="Lee S."/>
            <person name="Bess C."/>
            <person name="Blankenburg K."/>
            <person name="Forbes L."/>
            <person name="Fu Q."/>
            <person name="Gubbala S."/>
            <person name="Hirani K."/>
            <person name="Jayaseelan J.C."/>
            <person name="Lara F."/>
            <person name="Munidasa M."/>
            <person name="Palculict T."/>
            <person name="Patil S."/>
            <person name="Pu L.-L."/>
            <person name="Saada N."/>
            <person name="Tang L."/>
            <person name="Weissenberger G."/>
            <person name="Zhu Y."/>
            <person name="Hemphill L."/>
            <person name="Shang Y."/>
            <person name="Youmans B."/>
            <person name="Ayvaz T."/>
            <person name="Ross M."/>
            <person name="Santibanez J."/>
            <person name="Aqrawi P."/>
            <person name="Gross S."/>
            <person name="Joshi V."/>
            <person name="Fowler G."/>
            <person name="Nazareth L."/>
            <person name="Reid J."/>
            <person name="Worley K."/>
            <person name="Petrosino J."/>
            <person name="Highlander S."/>
            <person name="Gibbs R."/>
        </authorList>
    </citation>
    <scope>NUCLEOTIDE SEQUENCE [LARGE SCALE GENOMIC DNA]</scope>
    <source>
        <strain evidence="2">ATCC 33707</strain>
    </source>
</reference>
<gene>
    <name evidence="2" type="ORF">HMPREF0724_14977</name>
</gene>
<keyword evidence="3" id="KW-1185">Reference proteome</keyword>
<name>E9T871_RHOHA</name>
<protein>
    <submittedName>
        <fullName evidence="2">Uncharacterized protein</fullName>
    </submittedName>
</protein>
<proteinExistence type="predicted"/>